<dbReference type="EMBL" id="SNRW01013293">
    <property type="protein sequence ID" value="KAA6372788.1"/>
    <property type="molecule type" value="Genomic_DNA"/>
</dbReference>
<evidence type="ECO:0008006" key="5">
    <source>
        <dbReference type="Google" id="ProtNLM"/>
    </source>
</evidence>
<dbReference type="InterPro" id="IPR045122">
    <property type="entry name" value="Csc1-like"/>
</dbReference>
<proteinExistence type="predicted"/>
<dbReference type="AlphaFoldDB" id="A0A5J4UQS7"/>
<keyword evidence="2" id="KW-0472">Membrane</keyword>
<feature type="compositionally biased region" description="Basic residues" evidence="1">
    <location>
        <begin position="399"/>
        <end position="408"/>
    </location>
</feature>
<feature type="region of interest" description="Disordered" evidence="1">
    <location>
        <begin position="356"/>
        <end position="408"/>
    </location>
</feature>
<sequence>MIIDIGKVLALQSTQIVSRALNQIPGIILAKRISQAGLNRLFQPPEWQLEIRMAHVIKTVLTGMLIAPFMPLVVPIIAIYFFLMFWIEKINILRFFRAPPQYSKEIIDSTFTFLELAFHVHCIATIVSYFLIITQNIHPEQRVIGYYINGIVFSVLYFLFIVYSIIQFVYKVWKHGLFNKQKEIKESDDETRGHPFSIFENEIINYIDKHPCYNEIEEHQRNTMIIPNMDGNNIVLERGKLDTAPFKNWKYYDYYSGVNKHIRQLQKKNVAIDVDIVESLQSGPQASKQMNQQAMEQLKSGYTQTLSGINKKQTYGNMQQFCLTYRDELSLNSEYQQIVHIDEFGNEVVEILMEPTQQQSNRQQQPNRYQKPHASVHQQVPIDQQEPYVPINQQETHNYNRRRHRENE</sequence>
<feature type="transmembrane region" description="Helical" evidence="2">
    <location>
        <begin position="111"/>
        <end position="132"/>
    </location>
</feature>
<keyword evidence="2" id="KW-1133">Transmembrane helix</keyword>
<comment type="caution">
    <text evidence="3">The sequence shown here is derived from an EMBL/GenBank/DDBJ whole genome shotgun (WGS) entry which is preliminary data.</text>
</comment>
<keyword evidence="2" id="KW-0812">Transmembrane</keyword>
<dbReference type="GO" id="GO:0005227">
    <property type="term" value="F:calcium-activated cation channel activity"/>
    <property type="evidence" value="ECO:0007669"/>
    <property type="project" value="InterPro"/>
</dbReference>
<accession>A0A5J4UQS7</accession>
<evidence type="ECO:0000256" key="2">
    <source>
        <dbReference type="SAM" id="Phobius"/>
    </source>
</evidence>
<evidence type="ECO:0000313" key="4">
    <source>
        <dbReference type="Proteomes" id="UP000324800"/>
    </source>
</evidence>
<dbReference type="GO" id="GO:0005886">
    <property type="term" value="C:plasma membrane"/>
    <property type="evidence" value="ECO:0007669"/>
    <property type="project" value="TreeGrafter"/>
</dbReference>
<feature type="compositionally biased region" description="Low complexity" evidence="1">
    <location>
        <begin position="357"/>
        <end position="369"/>
    </location>
</feature>
<organism evidence="3 4">
    <name type="scientific">Streblomastix strix</name>
    <dbReference type="NCBI Taxonomy" id="222440"/>
    <lineage>
        <taxon>Eukaryota</taxon>
        <taxon>Metamonada</taxon>
        <taxon>Preaxostyla</taxon>
        <taxon>Oxymonadida</taxon>
        <taxon>Streblomastigidae</taxon>
        <taxon>Streblomastix</taxon>
    </lineage>
</organism>
<dbReference type="Proteomes" id="UP000324800">
    <property type="component" value="Unassembled WGS sequence"/>
</dbReference>
<feature type="transmembrane region" description="Helical" evidence="2">
    <location>
        <begin position="144"/>
        <end position="170"/>
    </location>
</feature>
<dbReference type="PANTHER" id="PTHR13018">
    <property type="entry name" value="PROBABLE MEMBRANE PROTEIN DUF221-RELATED"/>
    <property type="match status" value="1"/>
</dbReference>
<reference evidence="3 4" key="1">
    <citation type="submission" date="2019-03" db="EMBL/GenBank/DDBJ databases">
        <title>Single cell metagenomics reveals metabolic interactions within the superorganism composed of flagellate Streblomastix strix and complex community of Bacteroidetes bacteria on its surface.</title>
        <authorList>
            <person name="Treitli S.C."/>
            <person name="Kolisko M."/>
            <person name="Husnik F."/>
            <person name="Keeling P."/>
            <person name="Hampl V."/>
        </authorList>
    </citation>
    <scope>NUCLEOTIDE SEQUENCE [LARGE SCALE GENOMIC DNA]</scope>
    <source>
        <strain evidence="3">ST1C</strain>
    </source>
</reference>
<evidence type="ECO:0000313" key="3">
    <source>
        <dbReference type="EMBL" id="KAA6372788.1"/>
    </source>
</evidence>
<name>A0A5J4UQS7_9EUKA</name>
<feature type="transmembrane region" description="Helical" evidence="2">
    <location>
        <begin position="65"/>
        <end position="87"/>
    </location>
</feature>
<dbReference type="PANTHER" id="PTHR13018:SF5">
    <property type="entry name" value="RE44586P"/>
    <property type="match status" value="1"/>
</dbReference>
<evidence type="ECO:0000256" key="1">
    <source>
        <dbReference type="SAM" id="MobiDB-lite"/>
    </source>
</evidence>
<dbReference type="OrthoDB" id="192629at2759"/>
<gene>
    <name evidence="3" type="ORF">EZS28_031686</name>
</gene>
<protein>
    <recommendedName>
        <fullName evidence="5">CSC1/OSCA1-like 7TM region domain-containing protein</fullName>
    </recommendedName>
</protein>